<dbReference type="AlphaFoldDB" id="A0A8S0W4H8"/>
<feature type="region of interest" description="Disordered" evidence="1">
    <location>
        <begin position="39"/>
        <end position="287"/>
    </location>
</feature>
<evidence type="ECO:0000313" key="2">
    <source>
        <dbReference type="EMBL" id="CAA7262084.1"/>
    </source>
</evidence>
<feature type="compositionally biased region" description="Low complexity" evidence="1">
    <location>
        <begin position="127"/>
        <end position="138"/>
    </location>
</feature>
<feature type="compositionally biased region" description="Basic and acidic residues" evidence="1">
    <location>
        <begin position="97"/>
        <end position="114"/>
    </location>
</feature>
<organism evidence="2 3">
    <name type="scientific">Cyclocybe aegerita</name>
    <name type="common">Black poplar mushroom</name>
    <name type="synonym">Agrocybe aegerita</name>
    <dbReference type="NCBI Taxonomy" id="1973307"/>
    <lineage>
        <taxon>Eukaryota</taxon>
        <taxon>Fungi</taxon>
        <taxon>Dikarya</taxon>
        <taxon>Basidiomycota</taxon>
        <taxon>Agaricomycotina</taxon>
        <taxon>Agaricomycetes</taxon>
        <taxon>Agaricomycetidae</taxon>
        <taxon>Agaricales</taxon>
        <taxon>Agaricineae</taxon>
        <taxon>Bolbitiaceae</taxon>
        <taxon>Cyclocybe</taxon>
    </lineage>
</organism>
<evidence type="ECO:0000313" key="3">
    <source>
        <dbReference type="Proteomes" id="UP000467700"/>
    </source>
</evidence>
<feature type="compositionally biased region" description="Low complexity" evidence="1">
    <location>
        <begin position="57"/>
        <end position="67"/>
    </location>
</feature>
<comment type="caution">
    <text evidence="2">The sequence shown here is derived from an EMBL/GenBank/DDBJ whole genome shotgun (WGS) entry which is preliminary data.</text>
</comment>
<keyword evidence="3" id="KW-1185">Reference proteome</keyword>
<feature type="compositionally biased region" description="Low complexity" evidence="1">
    <location>
        <begin position="155"/>
        <end position="180"/>
    </location>
</feature>
<feature type="compositionally biased region" description="Polar residues" evidence="1">
    <location>
        <begin position="262"/>
        <end position="278"/>
    </location>
</feature>
<dbReference type="OrthoDB" id="2107166at2759"/>
<accession>A0A8S0W4H8</accession>
<evidence type="ECO:0000256" key="1">
    <source>
        <dbReference type="SAM" id="MobiDB-lite"/>
    </source>
</evidence>
<sequence length="300" mass="32386">MKLTGYDADEGRRYYVDTKDGSTWVGAPYVEYGILKPLRSRTTARQNDAKYGRKVHSSTSESSVSGRPVRRRSTRDTRVLDRLDKALPSTRSSPPAPDDRDPEKAAVEDGKDVWSTRATSTAPIVPSESSGSVYSQSSYPHDGQTTPTATMRQRASAPRTTSPAPITPTTSSASMYSQSSYPRDGNATPTATEKPGAGVGRSQTFELWKAWDTHAGASGGSSDQEGKDGTRTESAPNLANPIQDGNDLASSSKYSKQDLPDSASSTAVKPLLSQNESADTNRKRKHPAFRQISRLIARVL</sequence>
<proteinExistence type="predicted"/>
<feature type="compositionally biased region" description="Basic and acidic residues" evidence="1">
    <location>
        <begin position="74"/>
        <end position="85"/>
    </location>
</feature>
<feature type="compositionally biased region" description="Polar residues" evidence="1">
    <location>
        <begin position="143"/>
        <end position="153"/>
    </location>
</feature>
<name>A0A8S0W4H8_CYCAE</name>
<dbReference type="EMBL" id="CACVBS010000035">
    <property type="protein sequence ID" value="CAA7262084.1"/>
    <property type="molecule type" value="Genomic_DNA"/>
</dbReference>
<gene>
    <name evidence="2" type="ORF">AAE3_LOCUS4601</name>
</gene>
<dbReference type="Proteomes" id="UP000467700">
    <property type="component" value="Unassembled WGS sequence"/>
</dbReference>
<reference evidence="2 3" key="1">
    <citation type="submission" date="2020-01" db="EMBL/GenBank/DDBJ databases">
        <authorList>
            <person name="Gupta K D."/>
        </authorList>
    </citation>
    <scope>NUCLEOTIDE SEQUENCE [LARGE SCALE GENOMIC DNA]</scope>
</reference>
<protein>
    <submittedName>
        <fullName evidence="2">Uncharacterized protein</fullName>
    </submittedName>
</protein>